<dbReference type="PANTHER" id="PTHR43701">
    <property type="entry name" value="MEMBRANE TRANSPORTER PROTEIN MJ0441-RELATED"/>
    <property type="match status" value="1"/>
</dbReference>
<reference evidence="7" key="2">
    <citation type="submission" date="2021-04" db="EMBL/GenBank/DDBJ databases">
        <authorList>
            <person name="Gilroy R."/>
        </authorList>
    </citation>
    <scope>NUCLEOTIDE SEQUENCE</scope>
    <source>
        <strain evidence="7">USAMLcec2-132</strain>
    </source>
</reference>
<protein>
    <recommendedName>
        <fullName evidence="6">Probable membrane transporter protein</fullName>
    </recommendedName>
</protein>
<evidence type="ECO:0000256" key="4">
    <source>
        <dbReference type="ARBA" id="ARBA00022989"/>
    </source>
</evidence>
<dbReference type="AlphaFoldDB" id="A0A9D2NBS1"/>
<dbReference type="GO" id="GO:0005886">
    <property type="term" value="C:plasma membrane"/>
    <property type="evidence" value="ECO:0007669"/>
    <property type="project" value="UniProtKB-SubCell"/>
</dbReference>
<sequence length="256" mass="27262">MLQFFLVCLTAGLAAGIGTGFAGLSAATVIAPMLIAFLGFPWYESVGIGLASDVLASALAAWIYKKHGNIDLKNGSFMLASVLAMTVAGSYFSQYMPDMEMGYLSIFMSFLMGLRFIIRPVTGQKSFFSRSTGKRKTMISVICGLCIGFYCGFMGLGGGMMMLFILTFILGYDLKTAVGTSVFVMTFTALTGAASHFYFGDISGMTAALFLCALFTLIGSVATSALSNRMKPENTNRATGVVLVILGIAMIVEQVM</sequence>
<dbReference type="PANTHER" id="PTHR43701:SF2">
    <property type="entry name" value="MEMBRANE TRANSPORTER PROTEIN YJNA-RELATED"/>
    <property type="match status" value="1"/>
</dbReference>
<reference evidence="7" key="1">
    <citation type="journal article" date="2021" name="PeerJ">
        <title>Extensive microbial diversity within the chicken gut microbiome revealed by metagenomics and culture.</title>
        <authorList>
            <person name="Gilroy R."/>
            <person name="Ravi A."/>
            <person name="Getino M."/>
            <person name="Pursley I."/>
            <person name="Horton D.L."/>
            <person name="Alikhan N.F."/>
            <person name="Baker D."/>
            <person name="Gharbi K."/>
            <person name="Hall N."/>
            <person name="Watson M."/>
            <person name="Adriaenssens E.M."/>
            <person name="Foster-Nyarko E."/>
            <person name="Jarju S."/>
            <person name="Secka A."/>
            <person name="Antonio M."/>
            <person name="Oren A."/>
            <person name="Chaudhuri R.R."/>
            <person name="La Ragione R."/>
            <person name="Hildebrand F."/>
            <person name="Pallen M.J."/>
        </authorList>
    </citation>
    <scope>NUCLEOTIDE SEQUENCE</scope>
    <source>
        <strain evidence="7">USAMLcec2-132</strain>
    </source>
</reference>
<dbReference type="InterPro" id="IPR002781">
    <property type="entry name" value="TM_pro_TauE-like"/>
</dbReference>
<gene>
    <name evidence="7" type="ORF">H9761_00455</name>
</gene>
<evidence type="ECO:0000256" key="2">
    <source>
        <dbReference type="ARBA" id="ARBA00009142"/>
    </source>
</evidence>
<comment type="subcellular location">
    <subcellularLocation>
        <location evidence="6">Cell membrane</location>
        <topology evidence="6">Multi-pass membrane protein</topology>
    </subcellularLocation>
    <subcellularLocation>
        <location evidence="1">Membrane</location>
        <topology evidence="1">Multi-pass membrane protein</topology>
    </subcellularLocation>
</comment>
<accession>A0A9D2NBS1</accession>
<feature type="transmembrane region" description="Helical" evidence="6">
    <location>
        <begin position="101"/>
        <end position="118"/>
    </location>
</feature>
<feature type="transmembrane region" description="Helical" evidence="6">
    <location>
        <begin position="178"/>
        <end position="199"/>
    </location>
</feature>
<feature type="transmembrane region" description="Helical" evidence="6">
    <location>
        <begin position="139"/>
        <end position="172"/>
    </location>
</feature>
<evidence type="ECO:0000256" key="5">
    <source>
        <dbReference type="ARBA" id="ARBA00023136"/>
    </source>
</evidence>
<organism evidence="7 8">
    <name type="scientific">Candidatus Eisenbergiella merdavium</name>
    <dbReference type="NCBI Taxonomy" id="2838551"/>
    <lineage>
        <taxon>Bacteria</taxon>
        <taxon>Bacillati</taxon>
        <taxon>Bacillota</taxon>
        <taxon>Clostridia</taxon>
        <taxon>Lachnospirales</taxon>
        <taxon>Lachnospiraceae</taxon>
        <taxon>Eisenbergiella</taxon>
    </lineage>
</organism>
<dbReference type="EMBL" id="DWWS01000005">
    <property type="protein sequence ID" value="HJC22158.1"/>
    <property type="molecule type" value="Genomic_DNA"/>
</dbReference>
<name>A0A9D2NBS1_9FIRM</name>
<keyword evidence="4 6" id="KW-1133">Transmembrane helix</keyword>
<evidence type="ECO:0000256" key="6">
    <source>
        <dbReference type="RuleBase" id="RU363041"/>
    </source>
</evidence>
<evidence type="ECO:0000256" key="1">
    <source>
        <dbReference type="ARBA" id="ARBA00004141"/>
    </source>
</evidence>
<evidence type="ECO:0000313" key="8">
    <source>
        <dbReference type="Proteomes" id="UP000823891"/>
    </source>
</evidence>
<proteinExistence type="inferred from homology"/>
<evidence type="ECO:0000313" key="7">
    <source>
        <dbReference type="EMBL" id="HJC22158.1"/>
    </source>
</evidence>
<feature type="transmembrane region" description="Helical" evidence="6">
    <location>
        <begin position="76"/>
        <end position="95"/>
    </location>
</feature>
<keyword evidence="6" id="KW-1003">Cell membrane</keyword>
<dbReference type="Pfam" id="PF01925">
    <property type="entry name" value="TauE"/>
    <property type="match status" value="1"/>
</dbReference>
<keyword evidence="3 6" id="KW-0812">Transmembrane</keyword>
<keyword evidence="5 6" id="KW-0472">Membrane</keyword>
<feature type="transmembrane region" description="Helical" evidence="6">
    <location>
        <begin position="238"/>
        <end position="255"/>
    </location>
</feature>
<dbReference type="Proteomes" id="UP000823891">
    <property type="component" value="Unassembled WGS sequence"/>
</dbReference>
<comment type="similarity">
    <text evidence="2 6">Belongs to the 4-toluene sulfonate uptake permease (TSUP) (TC 2.A.102) family.</text>
</comment>
<dbReference type="InterPro" id="IPR051598">
    <property type="entry name" value="TSUP/Inactive_protease-like"/>
</dbReference>
<feature type="transmembrane region" description="Helical" evidence="6">
    <location>
        <begin position="206"/>
        <end position="226"/>
    </location>
</feature>
<comment type="caution">
    <text evidence="7">The sequence shown here is derived from an EMBL/GenBank/DDBJ whole genome shotgun (WGS) entry which is preliminary data.</text>
</comment>
<feature type="transmembrane region" description="Helical" evidence="6">
    <location>
        <begin position="42"/>
        <end position="64"/>
    </location>
</feature>
<evidence type="ECO:0000256" key="3">
    <source>
        <dbReference type="ARBA" id="ARBA00022692"/>
    </source>
</evidence>